<dbReference type="Proteomes" id="UP000238701">
    <property type="component" value="Unassembled WGS sequence"/>
</dbReference>
<gene>
    <name evidence="5" type="ORF">SBA1_510027</name>
</gene>
<dbReference type="PROSITE" id="PS51677">
    <property type="entry name" value="NODB"/>
    <property type="match status" value="1"/>
</dbReference>
<keyword evidence="2" id="KW-0378">Hydrolase</keyword>
<keyword evidence="3" id="KW-0732">Signal</keyword>
<evidence type="ECO:0000256" key="2">
    <source>
        <dbReference type="ARBA" id="ARBA00022801"/>
    </source>
</evidence>
<dbReference type="GO" id="GO:0046872">
    <property type="term" value="F:metal ion binding"/>
    <property type="evidence" value="ECO:0007669"/>
    <property type="project" value="UniProtKB-KW"/>
</dbReference>
<dbReference type="GO" id="GO:0016810">
    <property type="term" value="F:hydrolase activity, acting on carbon-nitrogen (but not peptide) bonds"/>
    <property type="evidence" value="ECO:0007669"/>
    <property type="project" value="InterPro"/>
</dbReference>
<dbReference type="InterPro" id="IPR002509">
    <property type="entry name" value="NODB_dom"/>
</dbReference>
<organism evidence="5 6">
    <name type="scientific">Candidatus Sulfotelmatobacter kueseliae</name>
    <dbReference type="NCBI Taxonomy" id="2042962"/>
    <lineage>
        <taxon>Bacteria</taxon>
        <taxon>Pseudomonadati</taxon>
        <taxon>Acidobacteriota</taxon>
        <taxon>Terriglobia</taxon>
        <taxon>Terriglobales</taxon>
        <taxon>Candidatus Korobacteraceae</taxon>
        <taxon>Candidatus Sulfotelmatobacter</taxon>
    </lineage>
</organism>
<keyword evidence="1" id="KW-0479">Metal-binding</keyword>
<feature type="signal peptide" evidence="3">
    <location>
        <begin position="1"/>
        <end position="26"/>
    </location>
</feature>
<feature type="chain" id="PRO_5015422031" evidence="3">
    <location>
        <begin position="27"/>
        <end position="318"/>
    </location>
</feature>
<dbReference type="InterPro" id="IPR050248">
    <property type="entry name" value="Polysacc_deacetylase_ArnD"/>
</dbReference>
<dbReference type="InterPro" id="IPR011330">
    <property type="entry name" value="Glyco_hydro/deAcase_b/a-brl"/>
</dbReference>
<dbReference type="PANTHER" id="PTHR10587">
    <property type="entry name" value="GLYCOSYL TRANSFERASE-RELATED"/>
    <property type="match status" value="1"/>
</dbReference>
<dbReference type="Pfam" id="PF01522">
    <property type="entry name" value="Polysacc_deac_1"/>
    <property type="match status" value="1"/>
</dbReference>
<dbReference type="EMBL" id="OMOD01000146">
    <property type="protein sequence ID" value="SPF44090.1"/>
    <property type="molecule type" value="Genomic_DNA"/>
</dbReference>
<feature type="domain" description="NodB homology" evidence="4">
    <location>
        <begin position="42"/>
        <end position="262"/>
    </location>
</feature>
<dbReference type="CDD" id="cd10960">
    <property type="entry name" value="CE4_NodB_like_1"/>
    <property type="match status" value="1"/>
</dbReference>
<evidence type="ECO:0000256" key="1">
    <source>
        <dbReference type="ARBA" id="ARBA00022723"/>
    </source>
</evidence>
<evidence type="ECO:0000259" key="4">
    <source>
        <dbReference type="PROSITE" id="PS51677"/>
    </source>
</evidence>
<dbReference type="AlphaFoldDB" id="A0A2U3KWX4"/>
<protein>
    <submittedName>
        <fullName evidence="5">Putative Polysaccharide deacetylase</fullName>
    </submittedName>
</protein>
<reference evidence="6" key="1">
    <citation type="submission" date="2018-02" db="EMBL/GenBank/DDBJ databases">
        <authorList>
            <person name="Hausmann B."/>
        </authorList>
    </citation>
    <scope>NUCLEOTIDE SEQUENCE [LARGE SCALE GENOMIC DNA]</scope>
    <source>
        <strain evidence="6">Peat soil MAG SbA1</strain>
    </source>
</reference>
<dbReference type="SUPFAM" id="SSF88713">
    <property type="entry name" value="Glycoside hydrolase/deacetylase"/>
    <property type="match status" value="1"/>
</dbReference>
<dbReference type="Gene3D" id="3.20.20.370">
    <property type="entry name" value="Glycoside hydrolase/deacetylase"/>
    <property type="match status" value="1"/>
</dbReference>
<dbReference type="GO" id="GO:0016020">
    <property type="term" value="C:membrane"/>
    <property type="evidence" value="ECO:0007669"/>
    <property type="project" value="TreeGrafter"/>
</dbReference>
<accession>A0A2U3KWX4</accession>
<dbReference type="GO" id="GO:0005975">
    <property type="term" value="P:carbohydrate metabolic process"/>
    <property type="evidence" value="ECO:0007669"/>
    <property type="project" value="InterPro"/>
</dbReference>
<name>A0A2U3KWX4_9BACT</name>
<evidence type="ECO:0000256" key="3">
    <source>
        <dbReference type="SAM" id="SignalP"/>
    </source>
</evidence>
<evidence type="ECO:0000313" key="6">
    <source>
        <dbReference type="Proteomes" id="UP000238701"/>
    </source>
</evidence>
<proteinExistence type="predicted"/>
<dbReference type="OrthoDB" id="115239at2"/>
<dbReference type="PANTHER" id="PTHR10587:SF133">
    <property type="entry name" value="CHITIN DEACETYLASE 1-RELATED"/>
    <property type="match status" value="1"/>
</dbReference>
<sequence>MLGMKSHKLVWVSILPSLLWSLGALAQDRRVAVTIDDLPYASAHALSPQDAAEAEEINRKLLSALRHHHVPVTGFVIEKSVEDLGIAAGKEILKKWTSGEFDLGNHTYSHPDVNQLSLAQIEDEIIRGETSFVPLMKQAGKKPEFFRFPMNHTGDTKEKHEQVAAFLSQRGYRLATCTIDNSDYLFNSAYVRMLAKHDSSARKLRVEYLSYTSAEIDYYADLNKQVFGYDPPSVMLLHDNRLNADVIDQLLRLFEKKRYKFVSLDRAQSDPAYQVPDTYISKYGPMWGYRWAAERGVKVNGKLEAEPPEWILQNSQEP</sequence>
<evidence type="ECO:0000313" key="5">
    <source>
        <dbReference type="EMBL" id="SPF44090.1"/>
    </source>
</evidence>